<keyword evidence="3" id="KW-1185">Reference proteome</keyword>
<dbReference type="RefSeq" id="WP_344464816.1">
    <property type="nucleotide sequence ID" value="NZ_BAAANT010000014.1"/>
</dbReference>
<name>A0ABP5LE09_9ACTN</name>
<comment type="caution">
    <text evidence="2">The sequence shown here is derived from an EMBL/GenBank/DDBJ whole genome shotgun (WGS) entry which is preliminary data.</text>
</comment>
<accession>A0ABP5LE09</accession>
<keyword evidence="1" id="KW-0812">Transmembrane</keyword>
<evidence type="ECO:0000313" key="3">
    <source>
        <dbReference type="Proteomes" id="UP001422759"/>
    </source>
</evidence>
<reference evidence="3" key="1">
    <citation type="journal article" date="2019" name="Int. J. Syst. Evol. Microbiol.">
        <title>The Global Catalogue of Microorganisms (GCM) 10K type strain sequencing project: providing services to taxonomists for standard genome sequencing and annotation.</title>
        <authorList>
            <consortium name="The Broad Institute Genomics Platform"/>
            <consortium name="The Broad Institute Genome Sequencing Center for Infectious Disease"/>
            <person name="Wu L."/>
            <person name="Ma J."/>
        </authorList>
    </citation>
    <scope>NUCLEOTIDE SEQUENCE [LARGE SCALE GENOMIC DNA]</scope>
    <source>
        <strain evidence="3">JCM 14560</strain>
    </source>
</reference>
<keyword evidence="1" id="KW-0472">Membrane</keyword>
<gene>
    <name evidence="2" type="ORF">GCM10009760_29120</name>
</gene>
<dbReference type="EMBL" id="BAAANT010000014">
    <property type="protein sequence ID" value="GAA2143136.1"/>
    <property type="molecule type" value="Genomic_DNA"/>
</dbReference>
<keyword evidence="1" id="KW-1133">Transmembrane helix</keyword>
<dbReference type="Proteomes" id="UP001422759">
    <property type="component" value="Unassembled WGS sequence"/>
</dbReference>
<protein>
    <submittedName>
        <fullName evidence="2">Uncharacterized protein</fullName>
    </submittedName>
</protein>
<sequence length="136" mass="14372">MTRTEGVRSTTYRSQWHLFPLGAGRRPESGSVVLDAFCGDCRVPVRVVLESEPTAAQKQRTRGTLGRLLLAAGIVLVVIACLIGGGGAVAGLAGVTGLLAVATSFGVRNAGRTYPGVRLDRDQPATTNTQHRIFVR</sequence>
<evidence type="ECO:0000313" key="2">
    <source>
        <dbReference type="EMBL" id="GAA2143136.1"/>
    </source>
</evidence>
<organism evidence="2 3">
    <name type="scientific">Kitasatospora kazusensis</name>
    <dbReference type="NCBI Taxonomy" id="407974"/>
    <lineage>
        <taxon>Bacteria</taxon>
        <taxon>Bacillati</taxon>
        <taxon>Actinomycetota</taxon>
        <taxon>Actinomycetes</taxon>
        <taxon>Kitasatosporales</taxon>
        <taxon>Streptomycetaceae</taxon>
        <taxon>Kitasatospora</taxon>
    </lineage>
</organism>
<proteinExistence type="predicted"/>
<feature type="transmembrane region" description="Helical" evidence="1">
    <location>
        <begin position="68"/>
        <end position="86"/>
    </location>
</feature>
<evidence type="ECO:0000256" key="1">
    <source>
        <dbReference type="SAM" id="Phobius"/>
    </source>
</evidence>